<reference evidence="2" key="1">
    <citation type="submission" date="2019-10" db="EMBL/GenBank/DDBJ databases">
        <authorList>
            <person name="Paulsen S."/>
        </authorList>
    </citation>
    <scope>NUCLEOTIDE SEQUENCE</scope>
    <source>
        <strain evidence="2">LMG 19692</strain>
    </source>
</reference>
<feature type="domain" description="N-acetyltransferase" evidence="1">
    <location>
        <begin position="8"/>
        <end position="166"/>
    </location>
</feature>
<dbReference type="InterPro" id="IPR051531">
    <property type="entry name" value="N-acetyltransferase"/>
</dbReference>
<dbReference type="SUPFAM" id="SSF55729">
    <property type="entry name" value="Acyl-CoA N-acyltransferases (Nat)"/>
    <property type="match status" value="1"/>
</dbReference>
<dbReference type="PROSITE" id="PS51186">
    <property type="entry name" value="GNAT"/>
    <property type="match status" value="1"/>
</dbReference>
<dbReference type="PANTHER" id="PTHR43792:SF16">
    <property type="entry name" value="N-ACETYLTRANSFERASE DOMAIN-CONTAINING PROTEIN"/>
    <property type="match status" value="1"/>
</dbReference>
<dbReference type="AlphaFoldDB" id="A0A8I2H1G9"/>
<dbReference type="EMBL" id="WEIA01000004">
    <property type="protein sequence ID" value="NLR21401.1"/>
    <property type="molecule type" value="Genomic_DNA"/>
</dbReference>
<dbReference type="InterPro" id="IPR000182">
    <property type="entry name" value="GNAT_dom"/>
</dbReference>
<gene>
    <name evidence="2" type="ORF">F9Y85_08745</name>
    <name evidence="3" type="ORF">R5H13_08215</name>
</gene>
<dbReference type="PANTHER" id="PTHR43792">
    <property type="entry name" value="GNAT FAMILY, PUTATIVE (AFU_ORTHOLOGUE AFUA_3G00765)-RELATED-RELATED"/>
    <property type="match status" value="1"/>
</dbReference>
<organism evidence="2 4">
    <name type="scientific">Pseudoalteromonas maricaloris</name>
    <dbReference type="NCBI Taxonomy" id="184924"/>
    <lineage>
        <taxon>Bacteria</taxon>
        <taxon>Pseudomonadati</taxon>
        <taxon>Pseudomonadota</taxon>
        <taxon>Gammaproteobacteria</taxon>
        <taxon>Alteromonadales</taxon>
        <taxon>Pseudoalteromonadaceae</taxon>
        <taxon>Pseudoalteromonas</taxon>
    </lineage>
</organism>
<dbReference type="CDD" id="cd04301">
    <property type="entry name" value="NAT_SF"/>
    <property type="match status" value="1"/>
</dbReference>
<proteinExistence type="predicted"/>
<dbReference type="EMBL" id="CP137578">
    <property type="protein sequence ID" value="WOX30230.1"/>
    <property type="molecule type" value="Genomic_DNA"/>
</dbReference>
<protein>
    <submittedName>
        <fullName evidence="2">GNAT family N-acetyltransferase</fullName>
    </submittedName>
</protein>
<dbReference type="Gene3D" id="3.40.630.30">
    <property type="match status" value="1"/>
</dbReference>
<dbReference type="GO" id="GO:0016747">
    <property type="term" value="F:acyltransferase activity, transferring groups other than amino-acyl groups"/>
    <property type="evidence" value="ECO:0007669"/>
    <property type="project" value="InterPro"/>
</dbReference>
<sequence>MIPTIETNRLRLVAPNKDAFETYKKFYTDGSASKMYGGPIGIEQTWARLKADVGSWYLLGFGVWVIQLKSNDSYVGTCGFWQGKEWPKELTWWVLPEARGQGVATEALLAVLKHAYNVFNWETVETYMNDDNGAARALVEKLGGVKVRRQQFNDDLSRDIYFLPKP</sequence>
<evidence type="ECO:0000313" key="2">
    <source>
        <dbReference type="EMBL" id="NLR21401.1"/>
    </source>
</evidence>
<reference evidence="3 5" key="2">
    <citation type="submission" date="2023-10" db="EMBL/GenBank/DDBJ databases">
        <title>To unveil natural product biosynthetic capacity in Pseudoalteromonas.</title>
        <authorList>
            <person name="Wang J."/>
        </authorList>
    </citation>
    <scope>NUCLEOTIDE SEQUENCE [LARGE SCALE GENOMIC DNA]</scope>
    <source>
        <strain evidence="3 5">DSM 15914</strain>
    </source>
</reference>
<dbReference type="Proteomes" id="UP000646877">
    <property type="component" value="Unassembled WGS sequence"/>
</dbReference>
<keyword evidence="5" id="KW-1185">Reference proteome</keyword>
<evidence type="ECO:0000313" key="3">
    <source>
        <dbReference type="EMBL" id="WOX30230.1"/>
    </source>
</evidence>
<dbReference type="InterPro" id="IPR016181">
    <property type="entry name" value="Acyl_CoA_acyltransferase"/>
</dbReference>
<evidence type="ECO:0000259" key="1">
    <source>
        <dbReference type="PROSITE" id="PS51186"/>
    </source>
</evidence>
<dbReference type="Pfam" id="PF13302">
    <property type="entry name" value="Acetyltransf_3"/>
    <property type="match status" value="1"/>
</dbReference>
<evidence type="ECO:0000313" key="5">
    <source>
        <dbReference type="Proteomes" id="UP001304419"/>
    </source>
</evidence>
<dbReference type="RefSeq" id="WP_130126209.1">
    <property type="nucleotide sequence ID" value="NZ_CBCSDF010000001.1"/>
</dbReference>
<accession>A0A8I2H1G9</accession>
<keyword evidence="2" id="KW-0808">Transferase</keyword>
<name>A0A8I2H1G9_9GAMM</name>
<dbReference type="Proteomes" id="UP001304419">
    <property type="component" value="Chromosome 1"/>
</dbReference>
<evidence type="ECO:0000313" key="4">
    <source>
        <dbReference type="Proteomes" id="UP000646877"/>
    </source>
</evidence>